<dbReference type="AlphaFoldDB" id="A0A512BUB4"/>
<keyword evidence="3" id="KW-1185">Reference proteome</keyword>
<evidence type="ECO:0000313" key="2">
    <source>
        <dbReference type="EMBL" id="GEO15540.1"/>
    </source>
</evidence>
<dbReference type="Pfam" id="PF16242">
    <property type="entry name" value="Pyrid_ox_like"/>
    <property type="match status" value="1"/>
</dbReference>
<sequence>MFTVSLGWSALAPADRPRRARWGLAQIPSAPSRGVCDEIEETKMHQHGHDDPNAKKLYELIKDVKIAMMTTVDTDGTLHSRPMYSQDTDEHGDLWFFTQIQSPKITEVSRDNEVNLAYADPSSQNYVSVSGKAEIVRDKAKIHEKWSEPLRAWFPNGVDDPQIALIRVHPVKGEYWDSPSSTIVHLYGYVKAAITGEQPHPGDQAKVDLKG</sequence>
<proteinExistence type="predicted"/>
<dbReference type="EMBL" id="BJYU01000043">
    <property type="protein sequence ID" value="GEO15540.1"/>
    <property type="molecule type" value="Genomic_DNA"/>
</dbReference>
<dbReference type="SUPFAM" id="SSF50475">
    <property type="entry name" value="FMN-binding split barrel"/>
    <property type="match status" value="1"/>
</dbReference>
<organism evidence="2 3">
    <name type="scientific">Microvirga aerophila</name>
    <dbReference type="NCBI Taxonomy" id="670291"/>
    <lineage>
        <taxon>Bacteria</taxon>
        <taxon>Pseudomonadati</taxon>
        <taxon>Pseudomonadota</taxon>
        <taxon>Alphaproteobacteria</taxon>
        <taxon>Hyphomicrobiales</taxon>
        <taxon>Methylobacteriaceae</taxon>
        <taxon>Microvirga</taxon>
    </lineage>
</organism>
<reference evidence="2 3" key="1">
    <citation type="submission" date="2019-07" db="EMBL/GenBank/DDBJ databases">
        <title>Whole genome shotgun sequence of Microvirga aerophila NBRC 106136.</title>
        <authorList>
            <person name="Hosoyama A."/>
            <person name="Uohara A."/>
            <person name="Ohji S."/>
            <person name="Ichikawa N."/>
        </authorList>
    </citation>
    <scope>NUCLEOTIDE SEQUENCE [LARGE SCALE GENOMIC DNA]</scope>
    <source>
        <strain evidence="2 3">NBRC 106136</strain>
    </source>
</reference>
<name>A0A512BUB4_9HYPH</name>
<dbReference type="PANTHER" id="PTHR34818:SF1">
    <property type="entry name" value="PROTEIN BLI-3"/>
    <property type="match status" value="1"/>
</dbReference>
<accession>A0A512BUB4</accession>
<dbReference type="InterPro" id="IPR052917">
    <property type="entry name" value="Stress-Dev_Protein"/>
</dbReference>
<evidence type="ECO:0000313" key="3">
    <source>
        <dbReference type="Proteomes" id="UP000321085"/>
    </source>
</evidence>
<evidence type="ECO:0000259" key="1">
    <source>
        <dbReference type="Pfam" id="PF16242"/>
    </source>
</evidence>
<dbReference type="PANTHER" id="PTHR34818">
    <property type="entry name" value="PROTEIN BLI-3"/>
    <property type="match status" value="1"/>
</dbReference>
<dbReference type="Gene3D" id="2.30.110.10">
    <property type="entry name" value="Electron Transport, Fmn-binding Protein, Chain A"/>
    <property type="match status" value="1"/>
</dbReference>
<protein>
    <recommendedName>
        <fullName evidence="1">General stress protein FMN-binding split barrel domain-containing protein</fullName>
    </recommendedName>
</protein>
<dbReference type="InterPro" id="IPR038725">
    <property type="entry name" value="YdaG_split_barrel_FMN-bd"/>
</dbReference>
<comment type="caution">
    <text evidence="2">The sequence shown here is derived from an EMBL/GenBank/DDBJ whole genome shotgun (WGS) entry which is preliminary data.</text>
</comment>
<dbReference type="InterPro" id="IPR012349">
    <property type="entry name" value="Split_barrel_FMN-bd"/>
</dbReference>
<dbReference type="Proteomes" id="UP000321085">
    <property type="component" value="Unassembled WGS sequence"/>
</dbReference>
<gene>
    <name evidence="2" type="ORF">MAE02_32360</name>
</gene>
<feature type="domain" description="General stress protein FMN-binding split barrel" evidence="1">
    <location>
        <begin position="54"/>
        <end position="199"/>
    </location>
</feature>